<name>A0A843VKP0_COLES</name>
<dbReference type="EMBL" id="NMUH01001600">
    <property type="protein sequence ID" value="MQL93814.1"/>
    <property type="molecule type" value="Genomic_DNA"/>
</dbReference>
<keyword evidence="2" id="KW-0732">Signal</keyword>
<accession>A0A843VKP0</accession>
<evidence type="ECO:0000313" key="3">
    <source>
        <dbReference type="EMBL" id="MQL93814.1"/>
    </source>
</evidence>
<feature type="compositionally biased region" description="Pro residues" evidence="1">
    <location>
        <begin position="169"/>
        <end position="185"/>
    </location>
</feature>
<reference evidence="3" key="1">
    <citation type="submission" date="2017-07" db="EMBL/GenBank/DDBJ databases">
        <title>Taro Niue Genome Assembly and Annotation.</title>
        <authorList>
            <person name="Atibalentja N."/>
            <person name="Keating K."/>
            <person name="Fields C.J."/>
        </authorList>
    </citation>
    <scope>NUCLEOTIDE SEQUENCE</scope>
    <source>
        <strain evidence="3">Niue_2</strain>
        <tissue evidence="3">Leaf</tissue>
    </source>
</reference>
<evidence type="ECO:0000256" key="2">
    <source>
        <dbReference type="SAM" id="SignalP"/>
    </source>
</evidence>
<gene>
    <name evidence="3" type="ORF">Taro_026473</name>
</gene>
<evidence type="ECO:0000313" key="4">
    <source>
        <dbReference type="Proteomes" id="UP000652761"/>
    </source>
</evidence>
<dbReference type="Proteomes" id="UP000652761">
    <property type="component" value="Unassembled WGS sequence"/>
</dbReference>
<sequence>MGASSTTCCWRLALPAALLLLLCTAIGGAVADAMVTGAVFCDQCRDGQRSLFDYPLCGAKVAVACAGGDGQVVVYKEGTTNWFGTYGLRFEGIDDLSRCYAQVVGGPEGCGAGAGPARGLNLLFRMFGMEMYTVDALLALPPQAMFFCPKPSPFPAPPAGPDAGVVHHPPTPPEAPRALPPPRSTPPVEGSRPPSLPFLQASACPYEKWAMQEFRCYWTVVGPDTTVALAFGPLAARKYGTDMTLMQGLQGRGDLYRTLLREATAALLNSYNSLLFFYPTLSVIDRMNSALLGPPRQALMVALRFRRANSGAAGYGDARCTFAPCN</sequence>
<keyword evidence="4" id="KW-1185">Reference proteome</keyword>
<feature type="signal peptide" evidence="2">
    <location>
        <begin position="1"/>
        <end position="31"/>
    </location>
</feature>
<dbReference type="Pfam" id="PF01190">
    <property type="entry name" value="Pollen_Ole_e_1"/>
    <property type="match status" value="1"/>
</dbReference>
<comment type="caution">
    <text evidence="3">The sequence shown here is derived from an EMBL/GenBank/DDBJ whole genome shotgun (WGS) entry which is preliminary data.</text>
</comment>
<feature type="chain" id="PRO_5032733953" evidence="2">
    <location>
        <begin position="32"/>
        <end position="326"/>
    </location>
</feature>
<evidence type="ECO:0000256" key="1">
    <source>
        <dbReference type="SAM" id="MobiDB-lite"/>
    </source>
</evidence>
<dbReference type="OrthoDB" id="1909008at2759"/>
<feature type="region of interest" description="Disordered" evidence="1">
    <location>
        <begin position="158"/>
        <end position="194"/>
    </location>
</feature>
<dbReference type="PANTHER" id="PTHR33210">
    <property type="entry name" value="PROTODERMAL FACTOR 1"/>
    <property type="match status" value="1"/>
</dbReference>
<proteinExistence type="predicted"/>
<dbReference type="AlphaFoldDB" id="A0A843VKP0"/>
<dbReference type="PANTHER" id="PTHR33210:SF24">
    <property type="entry name" value="POLLEN OLE E 1 ALLERGEN AND EXTENSIN FAMILY PROTEIN"/>
    <property type="match status" value="1"/>
</dbReference>
<dbReference type="InterPro" id="IPR039923">
    <property type="entry name" value="Protodermal_1"/>
</dbReference>
<organism evidence="3 4">
    <name type="scientific">Colocasia esculenta</name>
    <name type="common">Wild taro</name>
    <name type="synonym">Arum esculentum</name>
    <dbReference type="NCBI Taxonomy" id="4460"/>
    <lineage>
        <taxon>Eukaryota</taxon>
        <taxon>Viridiplantae</taxon>
        <taxon>Streptophyta</taxon>
        <taxon>Embryophyta</taxon>
        <taxon>Tracheophyta</taxon>
        <taxon>Spermatophyta</taxon>
        <taxon>Magnoliopsida</taxon>
        <taxon>Liliopsida</taxon>
        <taxon>Araceae</taxon>
        <taxon>Aroideae</taxon>
        <taxon>Colocasieae</taxon>
        <taxon>Colocasia</taxon>
    </lineage>
</organism>
<protein>
    <submittedName>
        <fullName evidence="3">Uncharacterized protein</fullName>
    </submittedName>
</protein>